<dbReference type="InterPro" id="IPR001357">
    <property type="entry name" value="BRCT_dom"/>
</dbReference>
<gene>
    <name evidence="3" type="ORF">CDD80_7303</name>
</gene>
<feature type="region of interest" description="Disordered" evidence="1">
    <location>
        <begin position="1610"/>
        <end position="1668"/>
    </location>
</feature>
<reference evidence="3 4" key="1">
    <citation type="submission" date="2017-06" db="EMBL/GenBank/DDBJ databases">
        <title>Ant-infecting Ophiocordyceps genomes reveal a high diversity of potential behavioral manipulation genes and a possible major role for enterotoxins.</title>
        <authorList>
            <person name="De Bekker C."/>
            <person name="Evans H.C."/>
            <person name="Brachmann A."/>
            <person name="Hughes D.P."/>
        </authorList>
    </citation>
    <scope>NUCLEOTIDE SEQUENCE [LARGE SCALE GENOMIC DNA]</scope>
    <source>
        <strain evidence="3 4">Map16</strain>
    </source>
</reference>
<sequence>MDPVHSLANAAAASAPVPTPPRDEGRTPMEVSVAMQAQPPHSLLSASSPALSPAPLPRPEETPGRLPLFSPASSIGHIGPPTSPPPRKDTISSISTQATTATLASTETSNTSYSADTSPSLQQSILSVQDGPDVSNSRRTSRRRTGPLSQQSRERAALIRKLGACADCRRRRVACHPSHHNLTWEDLVNKFHRSHSPGIQDIAPSLASGRPLSPAGQPAFVHDPHEMDVDSDAHTHHQPARQALNDARIRTPLPSGPRLEKSLSLPGIESLKNELQSNIPRTLSTSNRGRYNAVQALLLYWQDDDDLPIVEAAVKELADVVDKYYHYTFHIQTIPSSSDGCKSSWRWLSRQLSEFAEEHDQRDVLKIVYYAGHTHLDGNREMADSSRDGGKASVIRWNGIQQILEEACSDTLILMDAAYYPSSTMVRQKGVLELIAASVSGEHVAALDRCAFTRALAEQLRTRATRSNPLSAVELHSILLAAYPKFIHDRAPERETITSFPAPLHAMMSGNSRLPSIFLSPVYQNSPLRSSFSCENSPQLHLSIKLHDDNVDIESWNEWLRLMPEGVKDVKVDDTCAARGGRPLATRRGTTMCAAVDNDRHDAVRKMESPPKRITRARAAAKAAKIVTPASKAKRTGTATASTKSTTAKRKTRADDVENDEAAQHQQQQQQPQQTTTTGGRALRARPRRVAEMQEETVVPAKVPRTRLASNKSSANEETSRDGVTSEKPSVTAPRPRGRPRKTPVAEAEGPATEAAKKKITDQQPVTEGAKKATRSRAGVLVNKASVTKPAVKKTVKFQEPDKENMGPRAKAKEDVATGLRARPARRGATTTTTTATTTRAATRATRMAAGAGMKKPLTPKKVTQMAVAPDDDDGDDEISEEEVLVEKTKGFKASPVKPALSPIKPIMTATPLKPVATNASETDNDNDKEVKEREAEVEAETEGMSATDVPSVGPSLLASSPKRLPSSPIKASMKSPAKRIGSVSIPDSARAADKGGFKTPLLQTAAKRPQSPIKGLTLAGGNPPQRTQSATKSAMFQSPAKRAIPSLKPLTEPKHRFGASSSTNWADIQPLLMATPVRRGRGQSSQKIVEDESADGGLGEDELLNDCAMDAPALFSGRLSSVMPRHVDPAFRVETATATQNEAQVDADAAQDAVDMVLMDDEQGHDALIFAPEMQPEEPEEREADPAAGDDDPMAIDFVAQMEDSTDLTPPTAGSWEIQELETQGHTVETFQLREKDVNPYHDLEWDSDSEDGLAPRDAMVPTPARPADGRRATMGLTLLADQFGSWSTVSPVKGVMQASVVANAGAEQDGATDAQAEDEPDVVDSSRCEETSSYAGGSFFEEGMLGIGEADDKTDDDDGDLSLEDIVMTDEDVALAQEADDLSIMGPPQEEETAAADVHSSFDDGVSEASQEYGDENQMPTTTTTPGPAPVTPVRPQRQMMTFHTTSKVPLKPADESTPSPIKKRSMSASRAAAKARRRPSSLARSATVISYSPERPDPSLLQGATVFVDVHTDEGGEASALFVELLGQMGAHCVKTWPWNASDEDGDAEQGEIGITHVVFKDGSKRTLEKVRAAGGLVRCVGANWVLDCERQGQWLDEGPYTIDTGLVPRGSGSRRRKSMEPKAVAKLNGGVSSSTTPTRANRRDSSLWMQVPSDGDEQDNDPDWSNMMLTPVPKTPAPEAVARYVAELACDEEDDDYDVDDVDDEDYDRDGAPGREVLAPRTCPPKRSQYIDIGEGVLSRGKDADVMSRLTAARRKSLQFAPKVGSPLVQTWK</sequence>
<feature type="compositionally biased region" description="Polar residues" evidence="1">
    <location>
        <begin position="113"/>
        <end position="127"/>
    </location>
</feature>
<feature type="compositionally biased region" description="Basic and acidic residues" evidence="1">
    <location>
        <begin position="800"/>
        <end position="816"/>
    </location>
</feature>
<evidence type="ECO:0000313" key="3">
    <source>
        <dbReference type="EMBL" id="PHH80766.1"/>
    </source>
</evidence>
<feature type="region of interest" description="Disordered" evidence="1">
    <location>
        <begin position="1308"/>
        <end position="1345"/>
    </location>
</feature>
<feature type="region of interest" description="Disordered" evidence="1">
    <location>
        <begin position="622"/>
        <end position="777"/>
    </location>
</feature>
<feature type="compositionally biased region" description="Acidic residues" evidence="1">
    <location>
        <begin position="870"/>
        <end position="880"/>
    </location>
</feature>
<dbReference type="InterPro" id="IPR022047">
    <property type="entry name" value="Microcephalin-like"/>
</dbReference>
<proteinExistence type="predicted"/>
<dbReference type="PROSITE" id="PS50172">
    <property type="entry name" value="BRCT"/>
    <property type="match status" value="1"/>
</dbReference>
<feature type="region of interest" description="Disordered" evidence="1">
    <location>
        <begin position="1"/>
        <end position="154"/>
    </location>
</feature>
<feature type="compositionally biased region" description="Low complexity" evidence="1">
    <location>
        <begin position="37"/>
        <end position="51"/>
    </location>
</feature>
<dbReference type="CDD" id="cd17716">
    <property type="entry name" value="BRCT_microcephalin_rpt1"/>
    <property type="match status" value="1"/>
</dbReference>
<feature type="region of interest" description="Disordered" evidence="1">
    <location>
        <begin position="911"/>
        <end position="1062"/>
    </location>
</feature>
<dbReference type="OrthoDB" id="3921198at2759"/>
<dbReference type="PANTHER" id="PTHR14625:SF3">
    <property type="entry name" value="MICROCEPHALIN"/>
    <property type="match status" value="1"/>
</dbReference>
<feature type="compositionally biased region" description="Polar residues" evidence="1">
    <location>
        <begin position="1025"/>
        <end position="1037"/>
    </location>
</feature>
<evidence type="ECO:0000259" key="2">
    <source>
        <dbReference type="PROSITE" id="PS50172"/>
    </source>
</evidence>
<dbReference type="InterPro" id="IPR036420">
    <property type="entry name" value="BRCT_dom_sf"/>
</dbReference>
<feature type="compositionally biased region" description="Low complexity" evidence="1">
    <location>
        <begin position="664"/>
        <end position="682"/>
    </location>
</feature>
<evidence type="ECO:0000313" key="4">
    <source>
        <dbReference type="Proteomes" id="UP000226431"/>
    </source>
</evidence>
<dbReference type="EMBL" id="NJES01000009">
    <property type="protein sequence ID" value="PHH80766.1"/>
    <property type="molecule type" value="Genomic_DNA"/>
</dbReference>
<dbReference type="GO" id="GO:0000278">
    <property type="term" value="P:mitotic cell cycle"/>
    <property type="evidence" value="ECO:0007669"/>
    <property type="project" value="TreeGrafter"/>
</dbReference>
<feature type="compositionally biased region" description="Low complexity" evidence="1">
    <location>
        <begin position="622"/>
        <end position="646"/>
    </location>
</feature>
<feature type="region of interest" description="Disordered" evidence="1">
    <location>
        <begin position="1451"/>
        <end position="1488"/>
    </location>
</feature>
<feature type="region of interest" description="Disordered" evidence="1">
    <location>
        <begin position="1247"/>
        <end position="1271"/>
    </location>
</feature>
<feature type="region of interest" description="Disordered" evidence="1">
    <location>
        <begin position="1390"/>
        <end position="1437"/>
    </location>
</feature>
<feature type="domain" description="BRCT" evidence="2">
    <location>
        <begin position="1499"/>
        <end position="1606"/>
    </location>
</feature>
<accession>A0A2C5ZL74</accession>
<organism evidence="3 4">
    <name type="scientific">Ophiocordyceps camponoti-rufipedis</name>
    <dbReference type="NCBI Taxonomy" id="2004952"/>
    <lineage>
        <taxon>Eukaryota</taxon>
        <taxon>Fungi</taxon>
        <taxon>Dikarya</taxon>
        <taxon>Ascomycota</taxon>
        <taxon>Pezizomycotina</taxon>
        <taxon>Sordariomycetes</taxon>
        <taxon>Hypocreomycetidae</taxon>
        <taxon>Hypocreales</taxon>
        <taxon>Ophiocordycipitaceae</taxon>
        <taxon>Ophiocordyceps</taxon>
    </lineage>
</organism>
<dbReference type="Gene3D" id="3.40.50.10190">
    <property type="entry name" value="BRCT domain"/>
    <property type="match status" value="1"/>
</dbReference>
<evidence type="ECO:0000256" key="1">
    <source>
        <dbReference type="SAM" id="MobiDB-lite"/>
    </source>
</evidence>
<feature type="compositionally biased region" description="Low complexity" evidence="1">
    <location>
        <begin position="817"/>
        <end position="853"/>
    </location>
</feature>
<feature type="compositionally biased region" description="Polar residues" evidence="1">
    <location>
        <begin position="1634"/>
        <end position="1643"/>
    </location>
</feature>
<feature type="region of interest" description="Disordered" evidence="1">
    <location>
        <begin position="800"/>
        <end position="880"/>
    </location>
</feature>
<dbReference type="PANTHER" id="PTHR14625">
    <property type="entry name" value="MICROCEPHALIN"/>
    <property type="match status" value="1"/>
</dbReference>
<protein>
    <recommendedName>
        <fullName evidence="2">BRCT domain-containing protein</fullName>
    </recommendedName>
</protein>
<feature type="compositionally biased region" description="Polar residues" evidence="1">
    <location>
        <begin position="708"/>
        <end position="717"/>
    </location>
</feature>
<name>A0A2C5ZL74_9HYPO</name>
<dbReference type="Proteomes" id="UP000226431">
    <property type="component" value="Unassembled WGS sequence"/>
</dbReference>
<keyword evidence="4" id="KW-1185">Reference proteome</keyword>
<feature type="compositionally biased region" description="Low complexity" evidence="1">
    <location>
        <begin position="91"/>
        <end position="112"/>
    </location>
</feature>
<comment type="caution">
    <text evidence="3">The sequence shown here is derived from an EMBL/GenBank/DDBJ whole genome shotgun (WGS) entry which is preliminary data.</text>
</comment>
<feature type="compositionally biased region" description="Basic and acidic residues" evidence="1">
    <location>
        <begin position="926"/>
        <end position="937"/>
    </location>
</feature>
<feature type="region of interest" description="Disordered" evidence="1">
    <location>
        <begin position="1079"/>
        <end position="1098"/>
    </location>
</feature>
<dbReference type="SUPFAM" id="SSF52113">
    <property type="entry name" value="BRCT domain"/>
    <property type="match status" value="1"/>
</dbReference>